<proteinExistence type="predicted"/>
<feature type="transmembrane region" description="Helical" evidence="1">
    <location>
        <begin position="122"/>
        <end position="142"/>
    </location>
</feature>
<keyword evidence="3" id="KW-1185">Reference proteome</keyword>
<keyword evidence="1" id="KW-0812">Transmembrane</keyword>
<evidence type="ECO:0000313" key="3">
    <source>
        <dbReference type="Proteomes" id="UP000469159"/>
    </source>
</evidence>
<feature type="transmembrane region" description="Helical" evidence="1">
    <location>
        <begin position="92"/>
        <end position="110"/>
    </location>
</feature>
<comment type="caution">
    <text evidence="2">The sequence shown here is derived from an EMBL/GenBank/DDBJ whole genome shotgun (WGS) entry which is preliminary data.</text>
</comment>
<dbReference type="Proteomes" id="UP000469159">
    <property type="component" value="Unassembled WGS sequence"/>
</dbReference>
<gene>
    <name evidence="2" type="ORF">GRI75_03385</name>
</gene>
<feature type="transmembrane region" description="Helical" evidence="1">
    <location>
        <begin position="25"/>
        <end position="48"/>
    </location>
</feature>
<dbReference type="OrthoDB" id="7426601at2"/>
<dbReference type="AlphaFoldDB" id="A0A6I4UPI7"/>
<sequence>MIDQINPRARRDAFGTKINRDHSRLLAYGVPWLAILLFSLTPMLPVIASAPVMPPLGYMFMLAWRLMRPGLLPMWAGLPLGAFDDLFSGQPFGGGILLFSLTLIAADFLDARFPWRSFWQDWMIASLVIAIYIGCAALVSGADLETPLLVALVPQLLLSVLAFPIIARMVSLLDRLRLLRIRRLG</sequence>
<keyword evidence="1" id="KW-0472">Membrane</keyword>
<name>A0A6I4UPI7_9SPHN</name>
<organism evidence="2 3">
    <name type="scientific">Croceibacterium soli</name>
    <dbReference type="NCBI Taxonomy" id="1739690"/>
    <lineage>
        <taxon>Bacteria</taxon>
        <taxon>Pseudomonadati</taxon>
        <taxon>Pseudomonadota</taxon>
        <taxon>Alphaproteobacteria</taxon>
        <taxon>Sphingomonadales</taxon>
        <taxon>Erythrobacteraceae</taxon>
        <taxon>Croceibacterium</taxon>
    </lineage>
</organism>
<dbReference type="RefSeq" id="WP_160745563.1">
    <property type="nucleotide sequence ID" value="NZ_WTYK01000002.1"/>
</dbReference>
<evidence type="ECO:0000256" key="1">
    <source>
        <dbReference type="SAM" id="Phobius"/>
    </source>
</evidence>
<protein>
    <submittedName>
        <fullName evidence="2">Rod shape-determining protein MreD</fullName>
    </submittedName>
</protein>
<evidence type="ECO:0000313" key="2">
    <source>
        <dbReference type="EMBL" id="MXP40692.1"/>
    </source>
</evidence>
<feature type="transmembrane region" description="Helical" evidence="1">
    <location>
        <begin position="148"/>
        <end position="173"/>
    </location>
</feature>
<reference evidence="2 3" key="1">
    <citation type="submission" date="2019-12" db="EMBL/GenBank/DDBJ databases">
        <title>Genomic-based taxomic classification of the family Erythrobacteraceae.</title>
        <authorList>
            <person name="Xu L."/>
        </authorList>
    </citation>
    <scope>NUCLEOTIDE SEQUENCE [LARGE SCALE GENOMIC DNA]</scope>
    <source>
        <strain evidence="2 3">MCCC 1K02066</strain>
    </source>
</reference>
<keyword evidence="1" id="KW-1133">Transmembrane helix</keyword>
<accession>A0A6I4UPI7</accession>
<dbReference type="EMBL" id="WTYK01000002">
    <property type="protein sequence ID" value="MXP40692.1"/>
    <property type="molecule type" value="Genomic_DNA"/>
</dbReference>